<gene>
    <name evidence="1" type="ORF">L2A60_06370</name>
</gene>
<dbReference type="Proteomes" id="UP001521209">
    <property type="component" value="Unassembled WGS sequence"/>
</dbReference>
<reference evidence="1 2" key="1">
    <citation type="submission" date="2022-01" db="EMBL/GenBank/DDBJ databases">
        <authorList>
            <person name="Won M."/>
            <person name="Kim S.-J."/>
            <person name="Kwon S.-W."/>
        </authorList>
    </citation>
    <scope>NUCLEOTIDE SEQUENCE [LARGE SCALE GENOMIC DNA]</scope>
    <source>
        <strain evidence="1 2">KCTC 23505</strain>
    </source>
</reference>
<protein>
    <submittedName>
        <fullName evidence="1">Pentapeptide repeat-containing protein</fullName>
    </submittedName>
</protein>
<keyword evidence="2" id="KW-1185">Reference proteome</keyword>
<accession>A0ABS9DUA2</accession>
<comment type="caution">
    <text evidence="1">The sequence shown here is derived from an EMBL/GenBank/DDBJ whole genome shotgun (WGS) entry which is preliminary data.</text>
</comment>
<dbReference type="SUPFAM" id="SSF141571">
    <property type="entry name" value="Pentapeptide repeat-like"/>
    <property type="match status" value="1"/>
</dbReference>
<sequence>MFRSCDFTAASLAETNAEHSVFQDCVFDYVDMNNFGDYGSTFTNCRFYRGEWQVGAIGFDTSGSARGEYQSRYVNCHFENVKLTKTVFGDPHFINCSFVFKKLSGVDFACSGFVSCRFEGAFQDLTFRGAYDPEDCVRKGKPEFAGFTDVSFEKAALQWIDVRGGLPFRSVKMPADGSAFTADLPKMCKERASILDQTADGRPRELIARYLEITCRFAHEQPVDIISRYDLIESAGKGEEATAAAIYDTLRRGYEIAA</sequence>
<dbReference type="EMBL" id="JAKGBZ010000009">
    <property type="protein sequence ID" value="MCF3946307.1"/>
    <property type="molecule type" value="Genomic_DNA"/>
</dbReference>
<dbReference type="InterPro" id="IPR001646">
    <property type="entry name" value="5peptide_repeat"/>
</dbReference>
<proteinExistence type="predicted"/>
<organism evidence="1 2">
    <name type="scientific">Acidiphilium iwatense</name>
    <dbReference type="NCBI Taxonomy" id="768198"/>
    <lineage>
        <taxon>Bacteria</taxon>
        <taxon>Pseudomonadati</taxon>
        <taxon>Pseudomonadota</taxon>
        <taxon>Alphaproteobacteria</taxon>
        <taxon>Acetobacterales</taxon>
        <taxon>Acidocellaceae</taxon>
        <taxon>Acidiphilium</taxon>
    </lineage>
</organism>
<name>A0ABS9DUA2_9PROT</name>
<dbReference type="Pfam" id="PF00805">
    <property type="entry name" value="Pentapeptide"/>
    <property type="match status" value="1"/>
</dbReference>
<dbReference type="Gene3D" id="2.160.20.80">
    <property type="entry name" value="E3 ubiquitin-protein ligase SopA"/>
    <property type="match status" value="2"/>
</dbReference>
<evidence type="ECO:0000313" key="1">
    <source>
        <dbReference type="EMBL" id="MCF3946307.1"/>
    </source>
</evidence>
<evidence type="ECO:0000313" key="2">
    <source>
        <dbReference type="Proteomes" id="UP001521209"/>
    </source>
</evidence>